<evidence type="ECO:0000313" key="3">
    <source>
        <dbReference type="EMBL" id="KIO74415.1"/>
    </source>
</evidence>
<keyword evidence="1" id="KW-1133">Transmembrane helix</keyword>
<sequence length="299" mass="34754">MRSVLTKVKKVVSYIIIILSFITGIAATATAEWDDLFINIFLYLLFGGLPFTIGIIMLEGLKEGKENAWGKFRFYTGISFLAPILLKIIVYFNDKNTNRISTPTDIYITNYQDFIGLIIIFTGFYAFCLFIVIYIVGFKVEKELYISLVVAFLISAGLSIYGKNDYYAIREEGLFLSSKEEQIAIPWEDVESVRIEAALVSDIGKYSSQDFEWEFIFYLKEHEPVKFSGFGYDEPSLTYSHQIKNVIMENKISMSIDSISEKEWEFLEVDMEDDEIKPDDFYKLFQYNPETNEYYDINY</sequence>
<evidence type="ECO:0000256" key="1">
    <source>
        <dbReference type="SAM" id="Phobius"/>
    </source>
</evidence>
<reference evidence="3 4" key="2">
    <citation type="submission" date="2015-01" db="EMBL/GenBank/DDBJ databases">
        <title>Draft Genome Sequences of Four Bacillus thermoamylovorans Strains, Isolated From Food Products.</title>
        <authorList>
            <person name="Krawcyk A.O."/>
            <person name="Berendsen E.M."/>
            <person name="Eijlander R.T."/>
            <person name="de Jong A."/>
            <person name="Wells-Bennik M."/>
            <person name="Kuipers O.P."/>
        </authorList>
    </citation>
    <scope>NUCLEOTIDE SEQUENCE [LARGE SCALE GENOMIC DNA]</scope>
    <source>
        <strain evidence="3 4">B4167</strain>
    </source>
</reference>
<feature type="transmembrane region" description="Helical" evidence="1">
    <location>
        <begin position="114"/>
        <end position="137"/>
    </location>
</feature>
<dbReference type="EMBL" id="CCRF01000035">
    <property type="protein sequence ID" value="CEE00727.1"/>
    <property type="molecule type" value="Genomic_DNA"/>
</dbReference>
<dbReference type="AlphaFoldDB" id="A0A090ISS4"/>
<dbReference type="RefSeq" id="WP_034768496.1">
    <property type="nucleotide sequence ID" value="NZ_CCRF01000035.1"/>
</dbReference>
<dbReference type="Proteomes" id="UP000032076">
    <property type="component" value="Unassembled WGS sequence"/>
</dbReference>
<keyword evidence="1" id="KW-0812">Transmembrane</keyword>
<dbReference type="PATRIC" id="fig|35841.7.peg.1121"/>
<organism evidence="2 5">
    <name type="scientific">Caldibacillus thermoamylovorans</name>
    <dbReference type="NCBI Taxonomy" id="35841"/>
    <lineage>
        <taxon>Bacteria</taxon>
        <taxon>Bacillati</taxon>
        <taxon>Bacillota</taxon>
        <taxon>Bacilli</taxon>
        <taxon>Bacillales</taxon>
        <taxon>Bacillaceae</taxon>
        <taxon>Caldibacillus</taxon>
    </lineage>
</organism>
<dbReference type="EMBL" id="JXLU01000002">
    <property type="protein sequence ID" value="KIO74415.1"/>
    <property type="molecule type" value="Genomic_DNA"/>
</dbReference>
<keyword evidence="1" id="KW-0472">Membrane</keyword>
<feature type="transmembrane region" description="Helical" evidence="1">
    <location>
        <begin position="144"/>
        <end position="162"/>
    </location>
</feature>
<accession>A0A090ISS4</accession>
<feature type="transmembrane region" description="Helical" evidence="1">
    <location>
        <begin position="37"/>
        <end position="60"/>
    </location>
</feature>
<evidence type="ECO:0000313" key="4">
    <source>
        <dbReference type="Proteomes" id="UP000032076"/>
    </source>
</evidence>
<gene>
    <name evidence="3" type="ORF">B4167_1368</name>
    <name evidence="2" type="ORF">BT1A1_0879</name>
</gene>
<proteinExistence type="predicted"/>
<dbReference type="Proteomes" id="UP000040576">
    <property type="component" value="Unassembled WGS sequence"/>
</dbReference>
<evidence type="ECO:0000313" key="5">
    <source>
        <dbReference type="Proteomes" id="UP000040576"/>
    </source>
</evidence>
<reference evidence="2 5" key="1">
    <citation type="submission" date="2014-07" db="EMBL/GenBank/DDBJ databases">
        <authorList>
            <person name="Wibberg Daniel"/>
        </authorList>
    </citation>
    <scope>NUCLEOTIDE SEQUENCE [LARGE SCALE GENOMIC DNA]</scope>
</reference>
<feature type="transmembrane region" description="Helical" evidence="1">
    <location>
        <begin position="12"/>
        <end position="31"/>
    </location>
</feature>
<feature type="transmembrane region" description="Helical" evidence="1">
    <location>
        <begin position="72"/>
        <end position="92"/>
    </location>
</feature>
<name>A0A090ISS4_9BACI</name>
<dbReference type="OrthoDB" id="2814527at2"/>
<evidence type="ECO:0000313" key="2">
    <source>
        <dbReference type="EMBL" id="CEE00727.1"/>
    </source>
</evidence>
<protein>
    <submittedName>
        <fullName evidence="2">Uncharacterized protein</fullName>
    </submittedName>
</protein>
<keyword evidence="5" id="KW-1185">Reference proteome</keyword>